<accession>A0A510E730</accession>
<dbReference type="Pfam" id="PF02538">
    <property type="entry name" value="Hydantoinase_B"/>
    <property type="match status" value="1"/>
</dbReference>
<reference evidence="5" key="1">
    <citation type="submission" date="2018-09" db="EMBL/GenBank/DDBJ databases">
        <title>Complete Genome Sequencing of Sulfolobus sp. JCM 16834.</title>
        <authorList>
            <person name="Kato S."/>
            <person name="Itoh T."/>
            <person name="Ohkuma M."/>
        </authorList>
    </citation>
    <scope>NUCLEOTIDE SEQUENCE [LARGE SCALE GENOMIC DNA]</scope>
    <source>
        <strain evidence="5">IC-007</strain>
    </source>
</reference>
<dbReference type="GO" id="GO:0017168">
    <property type="term" value="F:5-oxoprolinase (ATP-hydrolyzing) activity"/>
    <property type="evidence" value="ECO:0007669"/>
    <property type="project" value="TreeGrafter"/>
</dbReference>
<dbReference type="InterPro" id="IPR003692">
    <property type="entry name" value="Hydantoinase_B"/>
</dbReference>
<dbReference type="EMBL" id="AP018929">
    <property type="protein sequence ID" value="BBG25106.1"/>
    <property type="molecule type" value="Genomic_DNA"/>
</dbReference>
<keyword evidence="4" id="KW-1185">Reference proteome</keyword>
<evidence type="ECO:0000313" key="2">
    <source>
        <dbReference type="EMBL" id="BBG25106.1"/>
    </source>
</evidence>
<evidence type="ECO:0000313" key="3">
    <source>
        <dbReference type="EMBL" id="BBG27888.1"/>
    </source>
</evidence>
<feature type="domain" description="Hydantoinase B/oxoprolinase" evidence="1">
    <location>
        <begin position="2"/>
        <end position="504"/>
    </location>
</feature>
<dbReference type="Proteomes" id="UP000322983">
    <property type="component" value="Chromosome"/>
</dbReference>
<dbReference type="GeneID" id="41718737"/>
<dbReference type="GO" id="GO:0005829">
    <property type="term" value="C:cytosol"/>
    <property type="evidence" value="ECO:0007669"/>
    <property type="project" value="TreeGrafter"/>
</dbReference>
<evidence type="ECO:0000313" key="5">
    <source>
        <dbReference type="Proteomes" id="UP000325030"/>
    </source>
</evidence>
<dbReference type="RefSeq" id="WP_149528783.1">
    <property type="nucleotide sequence ID" value="NZ_AP018929.1"/>
</dbReference>
<dbReference type="GO" id="GO:0006749">
    <property type="term" value="P:glutathione metabolic process"/>
    <property type="evidence" value="ECO:0007669"/>
    <property type="project" value="TreeGrafter"/>
</dbReference>
<evidence type="ECO:0000313" key="4">
    <source>
        <dbReference type="Proteomes" id="UP000322983"/>
    </source>
</evidence>
<sequence length="510" mass="55532">MKWEVLNKATVYVAEEMGVALKRSALSPNIRERMDHSCAVVDTQGRIVAQAEHIPVHLGSFRIGVRNVLSYMEREGIDLEEGDSVLFNDPYISGTHLNDVGVLTPVFVRGRLVAYLVNKAHHVDVGGPVPGSINPSATTLFEEGVVIPPTLVERKGSPTDIIKVVKENFKVPEYSLGDLNAQLASSRIGAERVRQLFDKFNVTEGWEESIRYTERLVRKEMEGWKRGSYEAEDYLEWDDDLLKIKVKLTIGDKVVADFSGSSPQIEGPLNAVLGVTYSSVSFAVRSMLGDVQTNEGFYSNVEVIAEEGTLVNPRKPAAVGGGNVETSQRIADVTFLALSKVFHERVPAAPHGTMMNVMMGGVVNGKYWSYYETVGGGSGARPNGDGESAVHVNMSNTLNTPIEIAERQFPILFTKYLIREGSGGDGKYKGGDGIVRGFKVLYPTKLSILADRFKVGPWGLNGGERGKTGRVTISGKEMPSKFTTTLKAGDEVIVETPGGGGYGKKKKGKE</sequence>
<organism evidence="3 5">
    <name type="scientific">Sulfuracidifex tepidarius</name>
    <dbReference type="NCBI Taxonomy" id="1294262"/>
    <lineage>
        <taxon>Archaea</taxon>
        <taxon>Thermoproteota</taxon>
        <taxon>Thermoprotei</taxon>
        <taxon>Sulfolobales</taxon>
        <taxon>Sulfolobaceae</taxon>
        <taxon>Sulfuracidifex</taxon>
    </lineage>
</organism>
<name>A0A510E730_9CREN</name>
<proteinExistence type="predicted"/>
<dbReference type="STRING" id="1294262.GCA_001316085_01953"/>
<dbReference type="InterPro" id="IPR045079">
    <property type="entry name" value="Oxoprolinase-like"/>
</dbReference>
<dbReference type="EMBL" id="AP018930">
    <property type="protein sequence ID" value="BBG27888.1"/>
    <property type="molecule type" value="Genomic_DNA"/>
</dbReference>
<protein>
    <recommendedName>
        <fullName evidence="1">Hydantoinase B/oxoprolinase domain-containing protein</fullName>
    </recommendedName>
</protein>
<reference evidence="3 4" key="2">
    <citation type="journal article" date="2020" name="Int. J. Syst. Evol. Microbiol.">
        <title>Sulfuracidifex tepidarius gen. nov., sp. nov. and transfer of Sulfolobus metallicus Huber and Stetter 1992 to the genus Sulfuracidifex as Sulfuracidifex metallicus comb. nov.</title>
        <authorList>
            <person name="Itoh T."/>
            <person name="Miura T."/>
            <person name="Sakai H.D."/>
            <person name="Kato S."/>
            <person name="Ohkuma M."/>
            <person name="Takashina T."/>
        </authorList>
    </citation>
    <scope>NUCLEOTIDE SEQUENCE</scope>
    <source>
        <strain evidence="2 4">IC-006</strain>
        <strain evidence="3">IC-007</strain>
    </source>
</reference>
<dbReference type="AlphaFoldDB" id="A0A510E730"/>
<accession>A0A510DXZ1</accession>
<dbReference type="OrthoDB" id="8261at2157"/>
<dbReference type="KEGG" id="step:IC006_2441"/>
<gene>
    <name evidence="2" type="ORF">IC006_2441</name>
    <name evidence="3" type="ORF">IC007_2443</name>
</gene>
<evidence type="ECO:0000259" key="1">
    <source>
        <dbReference type="Pfam" id="PF02538"/>
    </source>
</evidence>
<dbReference type="PANTHER" id="PTHR11365:SF23">
    <property type="entry name" value="HYPOTHETICAL 5-OXOPROLINASE (EUROFUNG)-RELATED"/>
    <property type="match status" value="1"/>
</dbReference>
<dbReference type="PANTHER" id="PTHR11365">
    <property type="entry name" value="5-OXOPROLINASE RELATED"/>
    <property type="match status" value="1"/>
</dbReference>
<dbReference type="Proteomes" id="UP000325030">
    <property type="component" value="Chromosome"/>
</dbReference>